<dbReference type="InterPro" id="IPR018086">
    <property type="entry name" value="NADH_UbQ_OxRdtase_su1_CS"/>
</dbReference>
<evidence type="ECO:0000256" key="5">
    <source>
        <dbReference type="HAMAP-Rule" id="MF_01350"/>
    </source>
</evidence>
<dbReference type="Proteomes" id="UP000472676">
    <property type="component" value="Unassembled WGS sequence"/>
</dbReference>
<feature type="transmembrane region" description="Helical" evidence="5">
    <location>
        <begin position="88"/>
        <end position="107"/>
    </location>
</feature>
<dbReference type="PROSITE" id="PS00668">
    <property type="entry name" value="COMPLEX1_ND1_2"/>
    <property type="match status" value="1"/>
</dbReference>
<dbReference type="RefSeq" id="WP_166255592.1">
    <property type="nucleotide sequence ID" value="NZ_JAAMOW010000004.1"/>
</dbReference>
<accession>A0A6M2BSF5</accession>
<keyword evidence="5 6" id="KW-0520">NAD</keyword>
<dbReference type="NCBIfam" id="NF004740">
    <property type="entry name" value="PRK06076.1-1"/>
    <property type="match status" value="1"/>
</dbReference>
<dbReference type="GO" id="GO:0005886">
    <property type="term" value="C:plasma membrane"/>
    <property type="evidence" value="ECO:0007669"/>
    <property type="project" value="UniProtKB-SubCell"/>
</dbReference>
<dbReference type="Pfam" id="PF00146">
    <property type="entry name" value="NADHdh"/>
    <property type="match status" value="1"/>
</dbReference>
<comment type="catalytic activity">
    <reaction evidence="5">
        <text>a quinone + NADH + 5 H(+)(in) = a quinol + NAD(+) + 4 H(+)(out)</text>
        <dbReference type="Rhea" id="RHEA:57888"/>
        <dbReference type="ChEBI" id="CHEBI:15378"/>
        <dbReference type="ChEBI" id="CHEBI:24646"/>
        <dbReference type="ChEBI" id="CHEBI:57540"/>
        <dbReference type="ChEBI" id="CHEBI:57945"/>
        <dbReference type="ChEBI" id="CHEBI:132124"/>
    </reaction>
</comment>
<dbReference type="AlphaFoldDB" id="A0A6M2BSF5"/>
<dbReference type="EMBL" id="JAAMOW010000004">
    <property type="protein sequence ID" value="NGY05043.1"/>
    <property type="molecule type" value="Genomic_DNA"/>
</dbReference>
<evidence type="ECO:0000256" key="6">
    <source>
        <dbReference type="RuleBase" id="RU000471"/>
    </source>
</evidence>
<keyword evidence="3 5" id="KW-1133">Transmembrane helix</keyword>
<dbReference type="NCBIfam" id="NF004741">
    <property type="entry name" value="PRK06076.1-2"/>
    <property type="match status" value="1"/>
</dbReference>
<dbReference type="GO" id="GO:0048038">
    <property type="term" value="F:quinone binding"/>
    <property type="evidence" value="ECO:0007669"/>
    <property type="project" value="UniProtKB-KW"/>
</dbReference>
<keyword evidence="2 5" id="KW-0812">Transmembrane</keyword>
<evidence type="ECO:0000256" key="4">
    <source>
        <dbReference type="ARBA" id="ARBA00023136"/>
    </source>
</evidence>
<feature type="transmembrane region" description="Helical" evidence="5">
    <location>
        <begin position="15"/>
        <end position="41"/>
    </location>
</feature>
<comment type="function">
    <text evidence="5">NDH-1 shuttles electrons from NADH, via FMN and iron-sulfur (Fe-S) centers, to quinones in the respiratory chain. The immediate electron acceptor for the enzyme in this species is believed to be ubiquinone. Couples the redox reaction to proton translocation (for every two electrons transferred, four hydrogen ions are translocated across the cytoplasmic membrane), and thus conserves the redox energy in a proton gradient. This subunit may bind ubiquinone.</text>
</comment>
<keyword evidence="5" id="KW-1278">Translocase</keyword>
<feature type="transmembrane region" description="Helical" evidence="5">
    <location>
        <begin position="314"/>
        <end position="335"/>
    </location>
</feature>
<dbReference type="PROSITE" id="PS00667">
    <property type="entry name" value="COMPLEX1_ND1_1"/>
    <property type="match status" value="1"/>
</dbReference>
<feature type="transmembrane region" description="Helical" evidence="5">
    <location>
        <begin position="250"/>
        <end position="268"/>
    </location>
</feature>
<feature type="transmembrane region" description="Helical" evidence="5">
    <location>
        <begin position="195"/>
        <end position="215"/>
    </location>
</feature>
<evidence type="ECO:0000256" key="1">
    <source>
        <dbReference type="ARBA" id="ARBA00004141"/>
    </source>
</evidence>
<dbReference type="HAMAP" id="MF_01350">
    <property type="entry name" value="NDH1_NuoH"/>
    <property type="match status" value="1"/>
</dbReference>
<feature type="transmembrane region" description="Helical" evidence="5">
    <location>
        <begin position="163"/>
        <end position="183"/>
    </location>
</feature>
<keyword evidence="5" id="KW-1003">Cell membrane</keyword>
<reference evidence="7 8" key="1">
    <citation type="journal article" date="2014" name="Int. J. Syst. Evol. Microbiol.">
        <title>Solimonas terrae sp. nov., isolated from soil.</title>
        <authorList>
            <person name="Kim S.J."/>
            <person name="Moon J.Y."/>
            <person name="Weon H.Y."/>
            <person name="Ahn J.H."/>
            <person name="Chen W.M."/>
            <person name="Kwon S.W."/>
        </authorList>
    </citation>
    <scope>NUCLEOTIDE SEQUENCE [LARGE SCALE GENOMIC DNA]</scope>
    <source>
        <strain evidence="7 8">KIS83-12</strain>
    </source>
</reference>
<comment type="subcellular location">
    <subcellularLocation>
        <location evidence="5 6">Cell membrane</location>
        <topology evidence="5 6">Multi-pass membrane protein</topology>
    </subcellularLocation>
    <subcellularLocation>
        <location evidence="1">Membrane</location>
        <topology evidence="1">Multi-pass membrane protein</topology>
    </subcellularLocation>
</comment>
<keyword evidence="8" id="KW-1185">Reference proteome</keyword>
<feature type="transmembrane region" description="Helical" evidence="5">
    <location>
        <begin position="280"/>
        <end position="302"/>
    </location>
</feature>
<keyword evidence="4 5" id="KW-0472">Membrane</keyword>
<evidence type="ECO:0000313" key="8">
    <source>
        <dbReference type="Proteomes" id="UP000472676"/>
    </source>
</evidence>
<protein>
    <recommendedName>
        <fullName evidence="5">NADH-quinone oxidoreductase subunit H</fullName>
        <ecNumber evidence="5">7.1.1.-</ecNumber>
    </recommendedName>
    <alternativeName>
        <fullName evidence="5">NADH dehydrogenase I subunit H</fullName>
    </alternativeName>
    <alternativeName>
        <fullName evidence="5">NDH-1 subunit H</fullName>
    </alternativeName>
</protein>
<dbReference type="PANTHER" id="PTHR11432">
    <property type="entry name" value="NADH DEHYDROGENASE SUBUNIT 1"/>
    <property type="match status" value="1"/>
</dbReference>
<proteinExistence type="inferred from homology"/>
<evidence type="ECO:0000256" key="2">
    <source>
        <dbReference type="ARBA" id="ARBA00022692"/>
    </source>
</evidence>
<comment type="subunit">
    <text evidence="5">NDH-1 is composed of 14 different subunits. Subunits NuoA, H, J, K, L, M, N constitute the membrane sector of the complex.</text>
</comment>
<keyword evidence="5" id="KW-0874">Quinone</keyword>
<feature type="transmembrane region" description="Helical" evidence="5">
    <location>
        <begin position="119"/>
        <end position="142"/>
    </location>
</feature>
<name>A0A6M2BSF5_9GAMM</name>
<keyword evidence="7" id="KW-0560">Oxidoreductase</keyword>
<comment type="similarity">
    <text evidence="5 6">Belongs to the complex I subunit 1 family.</text>
</comment>
<dbReference type="GO" id="GO:0016655">
    <property type="term" value="F:oxidoreductase activity, acting on NAD(P)H, quinone or similar compound as acceptor"/>
    <property type="evidence" value="ECO:0007669"/>
    <property type="project" value="UniProtKB-UniRule"/>
</dbReference>
<dbReference type="PANTHER" id="PTHR11432:SF3">
    <property type="entry name" value="NADH-UBIQUINONE OXIDOREDUCTASE CHAIN 1"/>
    <property type="match status" value="1"/>
</dbReference>
<comment type="caution">
    <text evidence="7">The sequence shown here is derived from an EMBL/GenBank/DDBJ whole genome shotgun (WGS) entry which is preliminary data.</text>
</comment>
<dbReference type="GO" id="GO:0003954">
    <property type="term" value="F:NADH dehydrogenase activity"/>
    <property type="evidence" value="ECO:0007669"/>
    <property type="project" value="TreeGrafter"/>
</dbReference>
<dbReference type="InterPro" id="IPR001694">
    <property type="entry name" value="NADH_UbQ_OxRdtase_su1/FPO"/>
</dbReference>
<organism evidence="7 8">
    <name type="scientific">Solimonas terrae</name>
    <dbReference type="NCBI Taxonomy" id="1396819"/>
    <lineage>
        <taxon>Bacteria</taxon>
        <taxon>Pseudomonadati</taxon>
        <taxon>Pseudomonadota</taxon>
        <taxon>Gammaproteobacteria</taxon>
        <taxon>Nevskiales</taxon>
        <taxon>Nevskiaceae</taxon>
        <taxon>Solimonas</taxon>
    </lineage>
</organism>
<sequence>MLDTVVNWFAAHPQFTAALIASVKAIVILLVTVVVAAWMIWLERRLLGLWQDRYGPNRIGPFGLGQVIADMVKIFFKEDWLPPFVDKFTFILAPGLAMGLMLLMFALVPVTPTWGVADFNVGVLLFLAIAGLEVYAVMLGGWSSNSKYALLGGLRVTAQTVSYEVFMGIALMGIVMLAGSFNLRDIVVAQAEHGWYIVPQFFGFCTFVLAAIAVVHRTPFDLPEAESELAAGFHTEYSGMKFGMFFVGEYVGIVLVSAITVALFFGGWSGPGVDSHPWLAFPWFAIKCLVFMSSFILLRASLPRPRYDQMMAAGWKVCLPLSLINLLGTAAVVVARSHGA</sequence>
<gene>
    <name evidence="5 7" type="primary">nuoH</name>
    <name evidence="7" type="ORF">G7Y85_09715</name>
</gene>
<evidence type="ECO:0000313" key="7">
    <source>
        <dbReference type="EMBL" id="NGY05043.1"/>
    </source>
</evidence>
<evidence type="ECO:0000256" key="3">
    <source>
        <dbReference type="ARBA" id="ARBA00022989"/>
    </source>
</evidence>
<dbReference type="EC" id="7.1.1.-" evidence="5"/>
<dbReference type="GO" id="GO:0009060">
    <property type="term" value="P:aerobic respiration"/>
    <property type="evidence" value="ECO:0007669"/>
    <property type="project" value="TreeGrafter"/>
</dbReference>
<keyword evidence="5" id="KW-0830">Ubiquinone</keyword>